<dbReference type="Proteomes" id="UP000182379">
    <property type="component" value="Unassembled WGS sequence"/>
</dbReference>
<evidence type="ECO:0000313" key="1">
    <source>
        <dbReference type="EMBL" id="SDW84286.1"/>
    </source>
</evidence>
<dbReference type="EMBL" id="FNOP01000007">
    <property type="protein sequence ID" value="SDW84286.1"/>
    <property type="molecule type" value="Genomic_DNA"/>
</dbReference>
<reference evidence="1 2" key="1">
    <citation type="submission" date="2016-10" db="EMBL/GenBank/DDBJ databases">
        <authorList>
            <person name="Varghese N."/>
            <person name="Submissions S."/>
        </authorList>
    </citation>
    <scope>NUCLEOTIDE SEQUENCE [LARGE SCALE GENOMIC DNA]</scope>
    <source>
        <strain evidence="1 2">WCC6</strain>
    </source>
</reference>
<proteinExistence type="predicted"/>
<dbReference type="InterPro" id="IPR007337">
    <property type="entry name" value="RelB/DinJ"/>
</dbReference>
<accession>A0A1H2WUW1</accession>
<dbReference type="Gene3D" id="1.10.1220.10">
    <property type="entry name" value="Met repressor-like"/>
    <property type="match status" value="1"/>
</dbReference>
<dbReference type="Pfam" id="PF04221">
    <property type="entry name" value="RelB"/>
    <property type="match status" value="1"/>
</dbReference>
<dbReference type="InterPro" id="IPR013321">
    <property type="entry name" value="Arc_rbn_hlx_hlx"/>
</dbReference>
<sequence>MDMASVNVNIRMDAELKKEFEEFCSNVGMNMTTAFTIFARRTVRENRIPFEVSADCRRAAVHQVPVDPAAVQDAAAKKPEDMFEEIKRDFNI</sequence>
<protein>
    <submittedName>
        <fullName evidence="1">Addiction module antitoxin, RelB/DinJ family</fullName>
    </submittedName>
</protein>
<comment type="caution">
    <text evidence="1">The sequence shown here is derived from an EMBL/GenBank/DDBJ whole genome shotgun (WGS) entry which is preliminary data.</text>
</comment>
<evidence type="ECO:0000313" key="2">
    <source>
        <dbReference type="Proteomes" id="UP000182379"/>
    </source>
</evidence>
<gene>
    <name evidence="1" type="ORF">SAMN05216495_10719</name>
</gene>
<dbReference type="AlphaFoldDB" id="A0A1H2WUW1"/>
<dbReference type="NCBIfam" id="TIGR02384">
    <property type="entry name" value="RelB_DinJ"/>
    <property type="match status" value="1"/>
</dbReference>
<name>A0A1H2WUW1_ACIFE</name>
<organism evidence="1 2">
    <name type="scientific">Acidaminococcus fermentans</name>
    <dbReference type="NCBI Taxonomy" id="905"/>
    <lineage>
        <taxon>Bacteria</taxon>
        <taxon>Bacillati</taxon>
        <taxon>Bacillota</taxon>
        <taxon>Negativicutes</taxon>
        <taxon>Acidaminococcales</taxon>
        <taxon>Acidaminococcaceae</taxon>
        <taxon>Acidaminococcus</taxon>
    </lineage>
</organism>
<dbReference type="GO" id="GO:0006355">
    <property type="term" value="P:regulation of DNA-templated transcription"/>
    <property type="evidence" value="ECO:0007669"/>
    <property type="project" value="InterPro"/>
</dbReference>